<organism evidence="1">
    <name type="scientific">Thermodesulfobacterium geofontis</name>
    <dbReference type="NCBI Taxonomy" id="1295609"/>
    <lineage>
        <taxon>Bacteria</taxon>
        <taxon>Pseudomonadati</taxon>
        <taxon>Thermodesulfobacteriota</taxon>
        <taxon>Thermodesulfobacteria</taxon>
        <taxon>Thermodesulfobacteriales</taxon>
        <taxon>Thermodesulfobacteriaceae</taxon>
        <taxon>Thermodesulfobacterium</taxon>
    </lineage>
</organism>
<dbReference type="AlphaFoldDB" id="A0A7C4JS17"/>
<accession>A0A7C4JS17</accession>
<protein>
    <submittedName>
        <fullName evidence="1">Uncharacterized protein</fullName>
    </submittedName>
</protein>
<evidence type="ECO:0000313" key="1">
    <source>
        <dbReference type="EMBL" id="HGQ86451.1"/>
    </source>
</evidence>
<sequence length="191" mass="22415">MLKNLKYLRVIDPDPTALILEKIRIAENLFKDWGEYFLGDEKLINLLEKYKIAILKSNELMENLGSFEECYICSVEENKGCCKIGLENEVTINILLINMFFKTPIPQEREVPGRCFFVGPRGCKIFARPYLCREFFCNRLLRLFSPEEYALLTQTISYELTLLYEICVYIRKELEYLLGDFLLELDIAGYS</sequence>
<dbReference type="EMBL" id="DSZN01000143">
    <property type="protein sequence ID" value="HGQ86451.1"/>
    <property type="molecule type" value="Genomic_DNA"/>
</dbReference>
<comment type="caution">
    <text evidence="1">The sequence shown here is derived from an EMBL/GenBank/DDBJ whole genome shotgun (WGS) entry which is preliminary data.</text>
</comment>
<gene>
    <name evidence="1" type="ORF">ENT66_09385</name>
</gene>
<reference evidence="1" key="1">
    <citation type="journal article" date="2020" name="mSystems">
        <title>Genome- and Community-Level Interaction Insights into Carbon Utilization and Element Cycling Functions of Hydrothermarchaeota in Hydrothermal Sediment.</title>
        <authorList>
            <person name="Zhou Z."/>
            <person name="Liu Y."/>
            <person name="Xu W."/>
            <person name="Pan J."/>
            <person name="Luo Z.H."/>
            <person name="Li M."/>
        </authorList>
    </citation>
    <scope>NUCLEOTIDE SEQUENCE [LARGE SCALE GENOMIC DNA]</scope>
    <source>
        <strain evidence="1">SpSt-6</strain>
    </source>
</reference>
<name>A0A7C4JS17_9BACT</name>
<proteinExistence type="predicted"/>